<feature type="transmembrane region" description="Helical" evidence="1">
    <location>
        <begin position="103"/>
        <end position="120"/>
    </location>
</feature>
<feature type="transmembrane region" description="Helical" evidence="1">
    <location>
        <begin position="247"/>
        <end position="266"/>
    </location>
</feature>
<evidence type="ECO:0000313" key="3">
    <source>
        <dbReference type="Proteomes" id="UP000501849"/>
    </source>
</evidence>
<evidence type="ECO:0000256" key="1">
    <source>
        <dbReference type="SAM" id="Phobius"/>
    </source>
</evidence>
<reference evidence="2 3" key="1">
    <citation type="submission" date="2019-04" db="EMBL/GenBank/DDBJ databases">
        <title>Draft, Whole-Genome Sequence of the Anthracene-degrading Mycobacterium frederiksbergense LB501T, Isolated from a Polycyclic Aromatic Hydrocarbon (PAH)-Contaminated Soil.</title>
        <authorList>
            <person name="Augelletti F."/>
        </authorList>
    </citation>
    <scope>NUCLEOTIDE SEQUENCE [LARGE SCALE GENOMIC DNA]</scope>
    <source>
        <strain evidence="2 3">LB 501T</strain>
    </source>
</reference>
<accession>A0A6H0S1V7</accession>
<keyword evidence="1" id="KW-0472">Membrane</keyword>
<sequence length="446" mass="48389">MTRAAGTLDSFETQGTARDLDIPLAIVMAACFLPYINLGPLSAPSQIQPWAALLAWGWVAVKVLTTGLRISTIQWILLAFALWFMLFVYAGEGFELETYFRRSAAFLLSAGIFLAGQHLTPATLWKALKLTLPLWLLFAVLRYVSSSLYFDLVTPLVPTVVDSTERGTSSLAPEATDFGFTMAVMLVLCMITRRRLVEEGVATEKWPLWVATAGALLSQSGTGYLGLALIGVLYLLTRPPGRYGRPAQIVAAILVALSAFVLLGAVSSSTVRGIDLLRTALYSPNALMDTTLSYRVAHNAVGFLGMVDTDLRGYGAGAFVNEAPGVYSRHSLGNTLDLNLYYESAVPATLSQSPVSHFAVIMLEFGIIGIAYIFVVFGFAVKSEIPFKAIAVAVLITTWANSFGASWPPFWVLIGVMMSPYFRARVAPLTADSKISQHRPAPPREK</sequence>
<dbReference type="AlphaFoldDB" id="A0A6H0S1V7"/>
<feature type="transmembrane region" description="Helical" evidence="1">
    <location>
        <begin position="358"/>
        <end position="381"/>
    </location>
</feature>
<keyword evidence="3" id="KW-1185">Reference proteome</keyword>
<dbReference type="EMBL" id="CP038799">
    <property type="protein sequence ID" value="QIV81156.1"/>
    <property type="molecule type" value="Genomic_DNA"/>
</dbReference>
<feature type="transmembrane region" description="Helical" evidence="1">
    <location>
        <begin position="75"/>
        <end position="91"/>
    </location>
</feature>
<evidence type="ECO:0000313" key="2">
    <source>
        <dbReference type="EMBL" id="QIV81156.1"/>
    </source>
</evidence>
<keyword evidence="1" id="KW-0812">Transmembrane</keyword>
<gene>
    <name evidence="2" type="ORF">EXE63_09810</name>
</gene>
<dbReference type="KEGG" id="mfre:EXE63_09810"/>
<organism evidence="2 3">
    <name type="scientific">Mycolicibacterium frederiksbergense</name>
    <dbReference type="NCBI Taxonomy" id="117567"/>
    <lineage>
        <taxon>Bacteria</taxon>
        <taxon>Bacillati</taxon>
        <taxon>Actinomycetota</taxon>
        <taxon>Actinomycetes</taxon>
        <taxon>Mycobacteriales</taxon>
        <taxon>Mycobacteriaceae</taxon>
        <taxon>Mycolicibacterium</taxon>
    </lineage>
</organism>
<feature type="transmembrane region" description="Helical" evidence="1">
    <location>
        <begin position="20"/>
        <end position="38"/>
    </location>
</feature>
<name>A0A6H0S1V7_9MYCO</name>
<dbReference type="Proteomes" id="UP000501849">
    <property type="component" value="Chromosome"/>
</dbReference>
<protein>
    <submittedName>
        <fullName evidence="2">Uncharacterized protein</fullName>
    </submittedName>
</protein>
<feature type="transmembrane region" description="Helical" evidence="1">
    <location>
        <begin position="387"/>
        <end position="414"/>
    </location>
</feature>
<feature type="transmembrane region" description="Helical" evidence="1">
    <location>
        <begin position="208"/>
        <end position="235"/>
    </location>
</feature>
<proteinExistence type="predicted"/>
<feature type="transmembrane region" description="Helical" evidence="1">
    <location>
        <begin position="50"/>
        <end position="68"/>
    </location>
</feature>
<keyword evidence="1" id="KW-1133">Transmembrane helix</keyword>
<dbReference type="RefSeq" id="WP_168141785.1">
    <property type="nucleotide sequence ID" value="NZ_CP038799.1"/>
</dbReference>